<dbReference type="PROSITE" id="PS00627">
    <property type="entry name" value="GHMP_KINASES_ATP"/>
    <property type="match status" value="1"/>
</dbReference>
<dbReference type="UniPathway" id="UPA00050">
    <property type="reaction ID" value="UER00064"/>
</dbReference>
<dbReference type="InterPro" id="IPR006203">
    <property type="entry name" value="GHMP_knse_ATP-bd_CS"/>
</dbReference>
<evidence type="ECO:0000313" key="16">
    <source>
        <dbReference type="EMBL" id="MBB5495459.1"/>
    </source>
</evidence>
<keyword evidence="10 13" id="KW-0067">ATP-binding</keyword>
<name>A0A840WEP9_9ACTN</name>
<dbReference type="GO" id="GO:0004413">
    <property type="term" value="F:homoserine kinase activity"/>
    <property type="evidence" value="ECO:0007669"/>
    <property type="project" value="UniProtKB-UniRule"/>
</dbReference>
<keyword evidence="9 13" id="KW-0418">Kinase</keyword>
<evidence type="ECO:0000256" key="9">
    <source>
        <dbReference type="ARBA" id="ARBA00022777"/>
    </source>
</evidence>
<keyword evidence="8 13" id="KW-0547">Nucleotide-binding</keyword>
<dbReference type="EC" id="2.7.1.39" evidence="3 13"/>
<feature type="domain" description="GHMP kinase N-terminal" evidence="14">
    <location>
        <begin position="70"/>
        <end position="156"/>
    </location>
</feature>
<dbReference type="PRINTS" id="PR00958">
    <property type="entry name" value="HOMSERKINASE"/>
</dbReference>
<comment type="subcellular location">
    <subcellularLocation>
        <location evidence="13">Cytoplasm</location>
    </subcellularLocation>
</comment>
<evidence type="ECO:0000256" key="7">
    <source>
        <dbReference type="ARBA" id="ARBA00022697"/>
    </source>
</evidence>
<evidence type="ECO:0000256" key="12">
    <source>
        <dbReference type="ARBA" id="ARBA00049954"/>
    </source>
</evidence>
<keyword evidence="7 13" id="KW-0791">Threonine biosynthesis</keyword>
<evidence type="ECO:0000256" key="13">
    <source>
        <dbReference type="HAMAP-Rule" id="MF_00384"/>
    </source>
</evidence>
<keyword evidence="17" id="KW-1185">Reference proteome</keyword>
<comment type="similarity">
    <text evidence="2 13">Belongs to the GHMP kinase family. Homoserine kinase subfamily.</text>
</comment>
<proteinExistence type="inferred from homology"/>
<evidence type="ECO:0000256" key="4">
    <source>
        <dbReference type="ARBA" id="ARBA00017858"/>
    </source>
</evidence>
<dbReference type="InterPro" id="IPR014721">
    <property type="entry name" value="Ribsml_uS5_D2-typ_fold_subgr"/>
</dbReference>
<dbReference type="AlphaFoldDB" id="A0A840WEP9"/>
<dbReference type="SUPFAM" id="SSF55060">
    <property type="entry name" value="GHMP Kinase, C-terminal domain"/>
    <property type="match status" value="1"/>
</dbReference>
<evidence type="ECO:0000256" key="2">
    <source>
        <dbReference type="ARBA" id="ARBA00007370"/>
    </source>
</evidence>
<comment type="catalytic activity">
    <reaction evidence="11 13">
        <text>L-homoserine + ATP = O-phospho-L-homoserine + ADP + H(+)</text>
        <dbReference type="Rhea" id="RHEA:13985"/>
        <dbReference type="ChEBI" id="CHEBI:15378"/>
        <dbReference type="ChEBI" id="CHEBI:30616"/>
        <dbReference type="ChEBI" id="CHEBI:57476"/>
        <dbReference type="ChEBI" id="CHEBI:57590"/>
        <dbReference type="ChEBI" id="CHEBI:456216"/>
        <dbReference type="EC" id="2.7.1.39"/>
    </reaction>
</comment>
<dbReference type="InterPro" id="IPR020568">
    <property type="entry name" value="Ribosomal_Su5_D2-typ_SF"/>
</dbReference>
<dbReference type="PANTHER" id="PTHR20861">
    <property type="entry name" value="HOMOSERINE/4-DIPHOSPHOCYTIDYL-2-C-METHYL-D-ERYTHRITOL KINASE"/>
    <property type="match status" value="1"/>
</dbReference>
<dbReference type="Gene3D" id="3.30.230.10">
    <property type="match status" value="1"/>
</dbReference>
<sequence length="324" mass="34361">MEPTVTSPRPDRVSVRAPATSANLGPGFDALGLAVQLYNEFDVAVRADGELRIRVEGQGSGEVPLDRRHLVVRAMREAFERVGEGLPGLDLRCVNRIPHARGLGSSSSAIVGGVAAAAALLGRTGPGGGPDRDWIYQIAADIEGHPDNVAPCVHGGYTVAYRDGDSWAAARLTPHARILPVLCVPGWKLSTERARGLLPETVSHADAAFNAGRAALMTAAVCGQPESLYAATEDRLHEAYRAPAMPRTLELIGDLRQHGELPAVVSGAGPTVLVLCSVSEGSAREDSPEIVRQIDLIRQRAGNDWDIRPLHIEPAGVRTPSPHP</sequence>
<organism evidence="16 17">
    <name type="scientific">Nocardiopsis metallicus</name>
    <dbReference type="NCBI Taxonomy" id="179819"/>
    <lineage>
        <taxon>Bacteria</taxon>
        <taxon>Bacillati</taxon>
        <taxon>Actinomycetota</taxon>
        <taxon>Actinomycetes</taxon>
        <taxon>Streptosporangiales</taxon>
        <taxon>Nocardiopsidaceae</taxon>
        <taxon>Nocardiopsis</taxon>
    </lineage>
</organism>
<dbReference type="PIRSF" id="PIRSF000676">
    <property type="entry name" value="Homoser_kin"/>
    <property type="match status" value="1"/>
</dbReference>
<dbReference type="Proteomes" id="UP000579647">
    <property type="component" value="Unassembled WGS sequence"/>
</dbReference>
<dbReference type="SUPFAM" id="SSF54211">
    <property type="entry name" value="Ribosomal protein S5 domain 2-like"/>
    <property type="match status" value="1"/>
</dbReference>
<feature type="domain" description="GHMP kinase C-terminal" evidence="15">
    <location>
        <begin position="233"/>
        <end position="283"/>
    </location>
</feature>
<evidence type="ECO:0000259" key="15">
    <source>
        <dbReference type="Pfam" id="PF08544"/>
    </source>
</evidence>
<gene>
    <name evidence="13" type="primary">thrB</name>
    <name evidence="16" type="ORF">HNR07_006596</name>
</gene>
<dbReference type="InterPro" id="IPR000870">
    <property type="entry name" value="Homoserine_kinase"/>
</dbReference>
<dbReference type="Pfam" id="PF00288">
    <property type="entry name" value="GHMP_kinases_N"/>
    <property type="match status" value="1"/>
</dbReference>
<dbReference type="HAMAP" id="MF_00384">
    <property type="entry name" value="Homoser_kinase"/>
    <property type="match status" value="1"/>
</dbReference>
<dbReference type="InterPro" id="IPR006204">
    <property type="entry name" value="GHMP_kinase_N_dom"/>
</dbReference>
<dbReference type="PANTHER" id="PTHR20861:SF1">
    <property type="entry name" value="HOMOSERINE KINASE"/>
    <property type="match status" value="1"/>
</dbReference>
<evidence type="ECO:0000256" key="3">
    <source>
        <dbReference type="ARBA" id="ARBA00012078"/>
    </source>
</evidence>
<evidence type="ECO:0000256" key="8">
    <source>
        <dbReference type="ARBA" id="ARBA00022741"/>
    </source>
</evidence>
<evidence type="ECO:0000256" key="6">
    <source>
        <dbReference type="ARBA" id="ARBA00022679"/>
    </source>
</evidence>
<evidence type="ECO:0000256" key="1">
    <source>
        <dbReference type="ARBA" id="ARBA00005015"/>
    </source>
</evidence>
<feature type="binding site" evidence="13">
    <location>
        <begin position="98"/>
        <end position="108"/>
    </location>
    <ligand>
        <name>ATP</name>
        <dbReference type="ChEBI" id="CHEBI:30616"/>
    </ligand>
</feature>
<dbReference type="EMBL" id="JACHDO010000001">
    <property type="protein sequence ID" value="MBB5495459.1"/>
    <property type="molecule type" value="Genomic_DNA"/>
</dbReference>
<comment type="pathway">
    <text evidence="1 13">Amino-acid biosynthesis; L-threonine biosynthesis; L-threonine from L-aspartate: step 4/5.</text>
</comment>
<keyword evidence="13" id="KW-0963">Cytoplasm</keyword>
<evidence type="ECO:0000256" key="5">
    <source>
        <dbReference type="ARBA" id="ARBA00022605"/>
    </source>
</evidence>
<dbReference type="GO" id="GO:0005524">
    <property type="term" value="F:ATP binding"/>
    <property type="evidence" value="ECO:0007669"/>
    <property type="project" value="UniProtKB-UniRule"/>
</dbReference>
<protein>
    <recommendedName>
        <fullName evidence="4 13">Homoserine kinase</fullName>
        <shortName evidence="13">HK</shortName>
        <shortName evidence="13">HSK</shortName>
        <ecNumber evidence="3 13">2.7.1.39</ecNumber>
    </recommendedName>
</protein>
<dbReference type="Gene3D" id="3.30.70.890">
    <property type="entry name" value="GHMP kinase, C-terminal domain"/>
    <property type="match status" value="1"/>
</dbReference>
<evidence type="ECO:0000256" key="10">
    <source>
        <dbReference type="ARBA" id="ARBA00022840"/>
    </source>
</evidence>
<comment type="function">
    <text evidence="12 13">Catalyzes the ATP-dependent phosphorylation of L-homoserine to L-homoserine phosphate.</text>
</comment>
<comment type="caution">
    <text evidence="16">The sequence shown here is derived from an EMBL/GenBank/DDBJ whole genome shotgun (WGS) entry which is preliminary data.</text>
</comment>
<dbReference type="InterPro" id="IPR013750">
    <property type="entry name" value="GHMP_kinase_C_dom"/>
</dbReference>
<evidence type="ECO:0000313" key="17">
    <source>
        <dbReference type="Proteomes" id="UP000579647"/>
    </source>
</evidence>
<reference evidence="16 17" key="1">
    <citation type="submission" date="2020-08" db="EMBL/GenBank/DDBJ databases">
        <title>Sequencing the genomes of 1000 actinobacteria strains.</title>
        <authorList>
            <person name="Klenk H.-P."/>
        </authorList>
    </citation>
    <scope>NUCLEOTIDE SEQUENCE [LARGE SCALE GENOMIC DNA]</scope>
    <source>
        <strain evidence="16 17">DSM 44598</strain>
    </source>
</reference>
<keyword evidence="5 13" id="KW-0028">Amino-acid biosynthesis</keyword>
<evidence type="ECO:0000259" key="14">
    <source>
        <dbReference type="Pfam" id="PF00288"/>
    </source>
</evidence>
<evidence type="ECO:0000256" key="11">
    <source>
        <dbReference type="ARBA" id="ARBA00049375"/>
    </source>
</evidence>
<accession>A0A840WEP9</accession>
<dbReference type="GO" id="GO:0009088">
    <property type="term" value="P:threonine biosynthetic process"/>
    <property type="evidence" value="ECO:0007669"/>
    <property type="project" value="UniProtKB-UniRule"/>
</dbReference>
<dbReference type="Pfam" id="PF08544">
    <property type="entry name" value="GHMP_kinases_C"/>
    <property type="match status" value="1"/>
</dbReference>
<dbReference type="NCBIfam" id="TIGR00191">
    <property type="entry name" value="thrB"/>
    <property type="match status" value="1"/>
</dbReference>
<dbReference type="InterPro" id="IPR036554">
    <property type="entry name" value="GHMP_kinase_C_sf"/>
</dbReference>
<dbReference type="GO" id="GO:0005737">
    <property type="term" value="C:cytoplasm"/>
    <property type="evidence" value="ECO:0007669"/>
    <property type="project" value="UniProtKB-SubCell"/>
</dbReference>
<keyword evidence="6 13" id="KW-0808">Transferase</keyword>